<feature type="transmembrane region" description="Helical" evidence="2">
    <location>
        <begin position="223"/>
        <end position="244"/>
    </location>
</feature>
<dbReference type="InterPro" id="IPR050879">
    <property type="entry name" value="Acyltransferase_3"/>
</dbReference>
<gene>
    <name evidence="4" type="ORF">ACFQO6_15435</name>
</gene>
<dbReference type="PANTHER" id="PTHR23028">
    <property type="entry name" value="ACETYLTRANSFERASE"/>
    <property type="match status" value="1"/>
</dbReference>
<dbReference type="Pfam" id="PF01757">
    <property type="entry name" value="Acyl_transf_3"/>
    <property type="match status" value="1"/>
</dbReference>
<protein>
    <submittedName>
        <fullName evidence="4">Acyltransferase family protein</fullName>
        <ecNumber evidence="4">2.3.-.-</ecNumber>
    </submittedName>
</protein>
<evidence type="ECO:0000256" key="1">
    <source>
        <dbReference type="SAM" id="MobiDB-lite"/>
    </source>
</evidence>
<feature type="compositionally biased region" description="Basic and acidic residues" evidence="1">
    <location>
        <begin position="333"/>
        <end position="344"/>
    </location>
</feature>
<feature type="transmembrane region" description="Helical" evidence="2">
    <location>
        <begin position="162"/>
        <end position="180"/>
    </location>
</feature>
<dbReference type="PANTHER" id="PTHR23028:SF53">
    <property type="entry name" value="ACYL_TRANSF_3 DOMAIN-CONTAINING PROTEIN"/>
    <property type="match status" value="1"/>
</dbReference>
<feature type="region of interest" description="Disordered" evidence="1">
    <location>
        <begin position="333"/>
        <end position="370"/>
    </location>
</feature>
<dbReference type="RefSeq" id="WP_255891252.1">
    <property type="nucleotide sequence ID" value="NZ_JAFMZM010000004.1"/>
</dbReference>
<dbReference type="EMBL" id="JBHTCH010000017">
    <property type="protein sequence ID" value="MFC7361667.1"/>
    <property type="molecule type" value="Genomic_DNA"/>
</dbReference>
<evidence type="ECO:0000313" key="5">
    <source>
        <dbReference type="Proteomes" id="UP001596524"/>
    </source>
</evidence>
<dbReference type="Proteomes" id="UP001596524">
    <property type="component" value="Unassembled WGS sequence"/>
</dbReference>
<keyword evidence="4" id="KW-0012">Acyltransferase</keyword>
<name>A0ABW2N6Z3_9ACTN</name>
<keyword evidence="5" id="KW-1185">Reference proteome</keyword>
<feature type="transmembrane region" description="Helical" evidence="2">
    <location>
        <begin position="38"/>
        <end position="59"/>
    </location>
</feature>
<keyword evidence="4" id="KW-0808">Transferase</keyword>
<organism evidence="4 5">
    <name type="scientific">Nocardioides astragali</name>
    <dbReference type="NCBI Taxonomy" id="1776736"/>
    <lineage>
        <taxon>Bacteria</taxon>
        <taxon>Bacillati</taxon>
        <taxon>Actinomycetota</taxon>
        <taxon>Actinomycetes</taxon>
        <taxon>Propionibacteriales</taxon>
        <taxon>Nocardioidaceae</taxon>
        <taxon>Nocardioides</taxon>
    </lineage>
</organism>
<reference evidence="5" key="1">
    <citation type="journal article" date="2019" name="Int. J. Syst. Evol. Microbiol.">
        <title>The Global Catalogue of Microorganisms (GCM) 10K type strain sequencing project: providing services to taxonomists for standard genome sequencing and annotation.</title>
        <authorList>
            <consortium name="The Broad Institute Genomics Platform"/>
            <consortium name="The Broad Institute Genome Sequencing Center for Infectious Disease"/>
            <person name="Wu L."/>
            <person name="Ma J."/>
        </authorList>
    </citation>
    <scope>NUCLEOTIDE SEQUENCE [LARGE SCALE GENOMIC DNA]</scope>
    <source>
        <strain evidence="5">FCH27</strain>
    </source>
</reference>
<keyword evidence="2" id="KW-0812">Transmembrane</keyword>
<proteinExistence type="predicted"/>
<dbReference type="EC" id="2.3.-.-" evidence="4"/>
<feature type="transmembrane region" description="Helical" evidence="2">
    <location>
        <begin position="250"/>
        <end position="271"/>
    </location>
</feature>
<accession>A0ABW2N6Z3</accession>
<keyword evidence="2" id="KW-0472">Membrane</keyword>
<feature type="transmembrane region" description="Helical" evidence="2">
    <location>
        <begin position="80"/>
        <end position="98"/>
    </location>
</feature>
<sequence>MRGEQWTLSHLPALDGIRGLAIAFVMVAHSPVSGIHGAGTIGVTMFFTLSGFLITALLLQDIQAHHRVRLGRFFVRRARRLAPALLLFLAAMGALALISTSPVMPTSSDFWGALLYVGNYTSAMDARDTTISHTWSLAVEEQFYLVWPLVLMCSARLSRGRWLVPLLATLISFAIIGRYLSWDGGAGILVVSFATHLRMDGLLVGCLLAVYLHRRGTNRVPTAVPVVTTIALVLLMFVGIRSAFLVVVTVVPILTALMLLAATSGGAVWLAARPLQLLGQRSYGIYLWHYPIFALAAAADTKFGAAVWAGALSLTALIAHLSWRCVEEPFLKKDPPNRREDWRGLRTRSKVSPDVRGSGSPGPRGRRAES</sequence>
<dbReference type="InterPro" id="IPR002656">
    <property type="entry name" value="Acyl_transf_3_dom"/>
</dbReference>
<dbReference type="GO" id="GO:0016746">
    <property type="term" value="F:acyltransferase activity"/>
    <property type="evidence" value="ECO:0007669"/>
    <property type="project" value="UniProtKB-KW"/>
</dbReference>
<feature type="transmembrane region" description="Helical" evidence="2">
    <location>
        <begin position="186"/>
        <end position="211"/>
    </location>
</feature>
<evidence type="ECO:0000256" key="2">
    <source>
        <dbReference type="SAM" id="Phobius"/>
    </source>
</evidence>
<evidence type="ECO:0000259" key="3">
    <source>
        <dbReference type="Pfam" id="PF01757"/>
    </source>
</evidence>
<feature type="domain" description="Acyltransferase 3" evidence="3">
    <location>
        <begin position="12"/>
        <end position="317"/>
    </location>
</feature>
<evidence type="ECO:0000313" key="4">
    <source>
        <dbReference type="EMBL" id="MFC7361667.1"/>
    </source>
</evidence>
<keyword evidence="2" id="KW-1133">Transmembrane helix</keyword>
<comment type="caution">
    <text evidence="4">The sequence shown here is derived from an EMBL/GenBank/DDBJ whole genome shotgun (WGS) entry which is preliminary data.</text>
</comment>